<sequence length="407" mass="44945">MSDLEQFRSEARAWMEENCPPEMRDGDMTAEKQCWGGRKWQFQSDAQKLWFERALAKGYTVPTWPKEYGGAGLSTDEAKILEEERQRINARKPLSNFGISMLGPALLAYGTHEQKDMHLNRIANGEIRWCQGYSEPGAGSDLASLKSKCEEVVIDGVDHWLLNGQKIWTSNADISDWIFCLFRTDFDAPKHKGITFILLDMASEGITVKPIILISGHSPFCETFFDNVKVPKEYGPGNPAVVGEVNRGWDVAKALLVHERGMLGTASPLRGTTGPDNLGEFAAGEIGLDEAGRLADPSLRERIVRAEIDDWAYTLTVERMNDEANAGNGLGAKSSMLKYAASELTKKGTELRMDIGGTKAATVGKDGIEYGSLANMWLYNRAYSILGGTTEVQLNIISKRVLELPDA</sequence>
<dbReference type="SUPFAM" id="SSF47203">
    <property type="entry name" value="Acyl-CoA dehydrogenase C-terminal domain-like"/>
    <property type="match status" value="1"/>
</dbReference>
<dbReference type="Pfam" id="PF02770">
    <property type="entry name" value="Acyl-CoA_dh_M"/>
    <property type="match status" value="1"/>
</dbReference>
<evidence type="ECO:0000256" key="6">
    <source>
        <dbReference type="RuleBase" id="RU362125"/>
    </source>
</evidence>
<dbReference type="PANTHER" id="PTHR43292">
    <property type="entry name" value="ACYL-COA DEHYDROGENASE"/>
    <property type="match status" value="1"/>
</dbReference>
<dbReference type="Pfam" id="PF00441">
    <property type="entry name" value="Acyl-CoA_dh_1"/>
    <property type="match status" value="1"/>
</dbReference>
<organism evidence="10 11">
    <name type="scientific">Parasphingorhabdus halotolerans</name>
    <dbReference type="NCBI Taxonomy" id="2725558"/>
    <lineage>
        <taxon>Bacteria</taxon>
        <taxon>Pseudomonadati</taxon>
        <taxon>Pseudomonadota</taxon>
        <taxon>Alphaproteobacteria</taxon>
        <taxon>Sphingomonadales</taxon>
        <taxon>Sphingomonadaceae</taxon>
        <taxon>Parasphingorhabdus</taxon>
    </lineage>
</organism>
<dbReference type="InterPro" id="IPR013786">
    <property type="entry name" value="AcylCoA_DH/ox_N"/>
</dbReference>
<feature type="domain" description="Acyl-CoA dehydrogenase/oxidase N-terminal" evidence="9">
    <location>
        <begin position="3"/>
        <end position="126"/>
    </location>
</feature>
<dbReference type="InterPro" id="IPR052161">
    <property type="entry name" value="Mycobact_Acyl-CoA_DH"/>
</dbReference>
<dbReference type="FunFam" id="2.40.110.10:FF:000011">
    <property type="entry name" value="Acyl-CoA dehydrogenase FadE34"/>
    <property type="match status" value="1"/>
</dbReference>
<evidence type="ECO:0000259" key="9">
    <source>
        <dbReference type="Pfam" id="PF02771"/>
    </source>
</evidence>
<keyword evidence="4 6" id="KW-0274">FAD</keyword>
<dbReference type="Gene3D" id="1.20.140.10">
    <property type="entry name" value="Butyryl-CoA Dehydrogenase, subunit A, domain 3"/>
    <property type="match status" value="1"/>
</dbReference>
<dbReference type="InterPro" id="IPR037069">
    <property type="entry name" value="AcylCoA_DH/ox_N_sf"/>
</dbReference>
<dbReference type="InterPro" id="IPR046373">
    <property type="entry name" value="Acyl-CoA_Oxase/DH_mid-dom_sf"/>
</dbReference>
<evidence type="ECO:0000256" key="5">
    <source>
        <dbReference type="ARBA" id="ARBA00023002"/>
    </source>
</evidence>
<keyword evidence="5 6" id="KW-0560">Oxidoreductase</keyword>
<dbReference type="GO" id="GO:0005886">
    <property type="term" value="C:plasma membrane"/>
    <property type="evidence" value="ECO:0007669"/>
    <property type="project" value="TreeGrafter"/>
</dbReference>
<comment type="cofactor">
    <cofactor evidence="1 6">
        <name>FAD</name>
        <dbReference type="ChEBI" id="CHEBI:57692"/>
    </cofactor>
</comment>
<dbReference type="Gene3D" id="2.40.110.10">
    <property type="entry name" value="Butyryl-CoA Dehydrogenase, subunit A, domain 2"/>
    <property type="match status" value="1"/>
</dbReference>
<evidence type="ECO:0000256" key="3">
    <source>
        <dbReference type="ARBA" id="ARBA00022630"/>
    </source>
</evidence>
<protein>
    <submittedName>
        <fullName evidence="10">Acyl-CoA dehydrogenase</fullName>
    </submittedName>
</protein>
<dbReference type="Gene3D" id="1.10.540.10">
    <property type="entry name" value="Acyl-CoA dehydrogenase/oxidase, N-terminal domain"/>
    <property type="match status" value="1"/>
</dbReference>
<gene>
    <name evidence="10" type="ORF">HF685_13395</name>
</gene>
<dbReference type="KEGG" id="phao:HF685_13395"/>
<comment type="similarity">
    <text evidence="2 6">Belongs to the acyl-CoA dehydrogenase family.</text>
</comment>
<dbReference type="GO" id="GO:0050660">
    <property type="term" value="F:flavin adenine dinucleotide binding"/>
    <property type="evidence" value="ECO:0007669"/>
    <property type="project" value="InterPro"/>
</dbReference>
<dbReference type="Pfam" id="PF02771">
    <property type="entry name" value="Acyl-CoA_dh_N"/>
    <property type="match status" value="1"/>
</dbReference>
<accession>A0A6H2DP46</accession>
<dbReference type="SUPFAM" id="SSF56645">
    <property type="entry name" value="Acyl-CoA dehydrogenase NM domain-like"/>
    <property type="match status" value="1"/>
</dbReference>
<dbReference type="InterPro" id="IPR006091">
    <property type="entry name" value="Acyl-CoA_Oxase/DH_mid-dom"/>
</dbReference>
<evidence type="ECO:0000256" key="1">
    <source>
        <dbReference type="ARBA" id="ARBA00001974"/>
    </source>
</evidence>
<feature type="domain" description="Acyl-CoA oxidase/dehydrogenase middle" evidence="8">
    <location>
        <begin position="130"/>
        <end position="228"/>
    </location>
</feature>
<dbReference type="Proteomes" id="UP000501600">
    <property type="component" value="Chromosome"/>
</dbReference>
<feature type="domain" description="Acyl-CoA dehydrogenase/oxidase C-terminal" evidence="7">
    <location>
        <begin position="246"/>
        <end position="402"/>
    </location>
</feature>
<dbReference type="InterPro" id="IPR009100">
    <property type="entry name" value="AcylCoA_DH/oxidase_NM_dom_sf"/>
</dbReference>
<name>A0A6H2DP46_9SPHN</name>
<dbReference type="GO" id="GO:0016627">
    <property type="term" value="F:oxidoreductase activity, acting on the CH-CH group of donors"/>
    <property type="evidence" value="ECO:0007669"/>
    <property type="project" value="InterPro"/>
</dbReference>
<evidence type="ECO:0000313" key="11">
    <source>
        <dbReference type="Proteomes" id="UP000501600"/>
    </source>
</evidence>
<dbReference type="PANTHER" id="PTHR43292:SF3">
    <property type="entry name" value="ACYL-COA DEHYDROGENASE FADE29"/>
    <property type="match status" value="1"/>
</dbReference>
<evidence type="ECO:0000259" key="7">
    <source>
        <dbReference type="Pfam" id="PF00441"/>
    </source>
</evidence>
<evidence type="ECO:0000256" key="4">
    <source>
        <dbReference type="ARBA" id="ARBA00022827"/>
    </source>
</evidence>
<dbReference type="InterPro" id="IPR036250">
    <property type="entry name" value="AcylCo_DH-like_C"/>
</dbReference>
<dbReference type="InterPro" id="IPR009075">
    <property type="entry name" value="AcylCo_DH/oxidase_C"/>
</dbReference>
<evidence type="ECO:0000313" key="10">
    <source>
        <dbReference type="EMBL" id="QJB70160.1"/>
    </source>
</evidence>
<keyword evidence="3 6" id="KW-0285">Flavoprotein</keyword>
<keyword evidence="11" id="KW-1185">Reference proteome</keyword>
<evidence type="ECO:0000259" key="8">
    <source>
        <dbReference type="Pfam" id="PF02770"/>
    </source>
</evidence>
<dbReference type="EMBL" id="CP051217">
    <property type="protein sequence ID" value="QJB70160.1"/>
    <property type="molecule type" value="Genomic_DNA"/>
</dbReference>
<proteinExistence type="inferred from homology"/>
<dbReference type="AlphaFoldDB" id="A0A6H2DP46"/>
<dbReference type="RefSeq" id="WP_168820426.1">
    <property type="nucleotide sequence ID" value="NZ_CP051217.1"/>
</dbReference>
<reference evidence="10 11" key="1">
    <citation type="submission" date="2020-04" db="EMBL/GenBank/DDBJ databases">
        <title>Genome sequence for Sphingorhabdus sp. strain M1.</title>
        <authorList>
            <person name="Park S.-J."/>
        </authorList>
    </citation>
    <scope>NUCLEOTIDE SEQUENCE [LARGE SCALE GENOMIC DNA]</scope>
    <source>
        <strain evidence="10 11">JK6</strain>
    </source>
</reference>
<evidence type="ECO:0000256" key="2">
    <source>
        <dbReference type="ARBA" id="ARBA00009347"/>
    </source>
</evidence>